<feature type="binding site" evidence="8">
    <location>
        <begin position="126"/>
        <end position="129"/>
    </location>
    <ligand>
        <name>GTP</name>
        <dbReference type="ChEBI" id="CHEBI:37565"/>
        <label>1</label>
    </ligand>
</feature>
<dbReference type="CDD" id="cd01895">
    <property type="entry name" value="EngA2"/>
    <property type="match status" value="1"/>
</dbReference>
<dbReference type="HAMAP" id="MF_00195">
    <property type="entry name" value="GTPase_Der"/>
    <property type="match status" value="1"/>
</dbReference>
<keyword evidence="4 10" id="KW-0677">Repeat</keyword>
<dbReference type="NCBIfam" id="TIGR00231">
    <property type="entry name" value="small_GTP"/>
    <property type="match status" value="2"/>
</dbReference>
<dbReference type="PIRSF" id="PIRSF006485">
    <property type="entry name" value="GTP-binding_EngA"/>
    <property type="match status" value="1"/>
</dbReference>
<reference evidence="12" key="1">
    <citation type="journal article" date="2019" name="PLoS Negl. Trop. Dis.">
        <title>Revisiting the worldwide diversity of Leptospira species in the environment.</title>
        <authorList>
            <person name="Vincent A.T."/>
            <person name="Schiettekatte O."/>
            <person name="Bourhy P."/>
            <person name="Veyrier F.J."/>
            <person name="Picardeau M."/>
        </authorList>
    </citation>
    <scope>NUCLEOTIDE SEQUENCE [LARGE SCALE GENOMIC DNA]</scope>
    <source>
        <strain evidence="12">201702476</strain>
    </source>
</reference>
<dbReference type="PRINTS" id="PR00326">
    <property type="entry name" value="GTP1OBG"/>
</dbReference>
<dbReference type="InterPro" id="IPR015946">
    <property type="entry name" value="KH_dom-like_a/b"/>
</dbReference>
<dbReference type="Gene3D" id="3.40.50.300">
    <property type="entry name" value="P-loop containing nucleotide triphosphate hydrolases"/>
    <property type="match status" value="2"/>
</dbReference>
<evidence type="ECO:0000256" key="4">
    <source>
        <dbReference type="ARBA" id="ARBA00022737"/>
    </source>
</evidence>
<dbReference type="OrthoDB" id="9805918at2"/>
<feature type="binding site" evidence="8">
    <location>
        <begin position="11"/>
        <end position="18"/>
    </location>
    <ligand>
        <name>GTP</name>
        <dbReference type="ChEBI" id="CHEBI:37565"/>
        <label>1</label>
    </ligand>
</feature>
<evidence type="ECO:0000259" key="11">
    <source>
        <dbReference type="PROSITE" id="PS51712"/>
    </source>
</evidence>
<dbReference type="Gene3D" id="3.30.300.20">
    <property type="match status" value="1"/>
</dbReference>
<comment type="similarity">
    <text evidence="1 8 9 10">Belongs to the TRAFAC class TrmE-Era-EngA-EngB-Septin-like GTPase superfamily. EngA (Der) GTPase family.</text>
</comment>
<comment type="subunit">
    <text evidence="8">Associates with the 50S ribosomal subunit.</text>
</comment>
<dbReference type="AlphaFoldDB" id="A0A4R9KAZ4"/>
<dbReference type="InterPro" id="IPR032859">
    <property type="entry name" value="KH_dom-like"/>
</dbReference>
<comment type="caution">
    <text evidence="12">The sequence shown here is derived from an EMBL/GenBank/DDBJ whole genome shotgun (WGS) entry which is preliminary data.</text>
</comment>
<comment type="function">
    <text evidence="8 10">GTPase that plays an essential role in the late steps of ribosome biogenesis.</text>
</comment>
<dbReference type="InterPro" id="IPR016484">
    <property type="entry name" value="GTPase_Der"/>
</dbReference>
<evidence type="ECO:0000256" key="8">
    <source>
        <dbReference type="HAMAP-Rule" id="MF_00195"/>
    </source>
</evidence>
<evidence type="ECO:0000256" key="7">
    <source>
        <dbReference type="ARBA" id="ARBA00032345"/>
    </source>
</evidence>
<dbReference type="Proteomes" id="UP000297693">
    <property type="component" value="Unassembled WGS sequence"/>
</dbReference>
<feature type="binding site" evidence="8">
    <location>
        <begin position="60"/>
        <end position="64"/>
    </location>
    <ligand>
        <name>GTP</name>
        <dbReference type="ChEBI" id="CHEBI:37565"/>
        <label>1</label>
    </ligand>
</feature>
<feature type="binding site" evidence="8">
    <location>
        <begin position="235"/>
        <end position="239"/>
    </location>
    <ligand>
        <name>GTP</name>
        <dbReference type="ChEBI" id="CHEBI:37565"/>
        <label>2</label>
    </ligand>
</feature>
<gene>
    <name evidence="8" type="primary">der</name>
    <name evidence="12" type="ORF">EHQ58_00450</name>
</gene>
<sequence>MKGLPIVTIVGRQNVGKSTLFNALLRAQSAITQNSPGVTRDVLQKLVERSEFKSSFYLCDTPGLDIENLDEINTEILEISFEHLRRSDLIIHVLDHKDLRPYDHKLVAIFKKDEVLKEIPVLSVINKVDSDVDEYDLEPFYQLGLNEIVPIAAQGRRNFALLYDKINFLLPNSSKTPESPYCRIAIIGKPNSGKSSLLNTFLGFKRAVVSEVPGTTRDSVHSQFMFQEKKIEIIDTAGIRRKSKSGESLEFYSYKRTLFALGEADVVILLLDATKGLGEFDKKIFGEIQELGKPMILAVNKWDAISEKESNSWKAYKEKLESRLPILKERPITSLSATEKLRTHKLLELTIELFEKSQKKLTTRALNDWLTNWRGKNKVQKASGRPPKVYYATQVSQVPFKLLFFVNDSKLFPSNILAFFRKSIVSEFGLEGLSLEIELRNRNETKEGRDDTSPRNPS</sequence>
<dbReference type="Pfam" id="PF01926">
    <property type="entry name" value="MMR_HSR1"/>
    <property type="match status" value="2"/>
</dbReference>
<feature type="domain" description="EngA-type G" evidence="11">
    <location>
        <begin position="182"/>
        <end position="358"/>
    </location>
</feature>
<name>A0A4R9KAZ4_9LEPT</name>
<dbReference type="PROSITE" id="PS51712">
    <property type="entry name" value="G_ENGA"/>
    <property type="match status" value="1"/>
</dbReference>
<keyword evidence="6 8" id="KW-0342">GTP-binding</keyword>
<keyword evidence="5 8" id="KW-0547">Nucleotide-binding</keyword>
<dbReference type="RefSeq" id="WP_135621370.1">
    <property type="nucleotide sequence ID" value="NZ_RQGD01000002.1"/>
</dbReference>
<evidence type="ECO:0000256" key="10">
    <source>
        <dbReference type="RuleBase" id="RU004481"/>
    </source>
</evidence>
<dbReference type="NCBIfam" id="TIGR03594">
    <property type="entry name" value="GTPase_EngA"/>
    <property type="match status" value="1"/>
</dbReference>
<proteinExistence type="inferred from homology"/>
<dbReference type="GO" id="GO:0042254">
    <property type="term" value="P:ribosome biogenesis"/>
    <property type="evidence" value="ECO:0007669"/>
    <property type="project" value="UniProtKB-KW"/>
</dbReference>
<evidence type="ECO:0000256" key="2">
    <source>
        <dbReference type="ARBA" id="ARBA00020953"/>
    </source>
</evidence>
<evidence type="ECO:0000256" key="3">
    <source>
        <dbReference type="ARBA" id="ARBA00022517"/>
    </source>
</evidence>
<dbReference type="InterPro" id="IPR006073">
    <property type="entry name" value="GTP-bd"/>
</dbReference>
<evidence type="ECO:0000256" key="1">
    <source>
        <dbReference type="ARBA" id="ARBA00008279"/>
    </source>
</evidence>
<dbReference type="GO" id="GO:0043022">
    <property type="term" value="F:ribosome binding"/>
    <property type="evidence" value="ECO:0007669"/>
    <property type="project" value="TreeGrafter"/>
</dbReference>
<dbReference type="Pfam" id="PF14714">
    <property type="entry name" value="KH_dom-like"/>
    <property type="match status" value="1"/>
</dbReference>
<dbReference type="GO" id="GO:0005525">
    <property type="term" value="F:GTP binding"/>
    <property type="evidence" value="ECO:0007669"/>
    <property type="project" value="UniProtKB-UniRule"/>
</dbReference>
<evidence type="ECO:0000256" key="6">
    <source>
        <dbReference type="ARBA" id="ARBA00023134"/>
    </source>
</evidence>
<dbReference type="EMBL" id="RQGD01000002">
    <property type="protein sequence ID" value="TGL63874.1"/>
    <property type="molecule type" value="Genomic_DNA"/>
</dbReference>
<organism evidence="12 13">
    <name type="scientific">Leptospira ognonensis</name>
    <dbReference type="NCBI Taxonomy" id="2484945"/>
    <lineage>
        <taxon>Bacteria</taxon>
        <taxon>Pseudomonadati</taxon>
        <taxon>Spirochaetota</taxon>
        <taxon>Spirochaetia</taxon>
        <taxon>Leptospirales</taxon>
        <taxon>Leptospiraceae</taxon>
        <taxon>Leptospira</taxon>
    </lineage>
</organism>
<evidence type="ECO:0000313" key="13">
    <source>
        <dbReference type="Proteomes" id="UP000297693"/>
    </source>
</evidence>
<dbReference type="InterPro" id="IPR027417">
    <property type="entry name" value="P-loop_NTPase"/>
</dbReference>
<evidence type="ECO:0000256" key="9">
    <source>
        <dbReference type="PROSITE-ProRule" id="PRU01049"/>
    </source>
</evidence>
<feature type="binding site" evidence="8">
    <location>
        <begin position="300"/>
        <end position="303"/>
    </location>
    <ligand>
        <name>GTP</name>
        <dbReference type="ChEBI" id="CHEBI:37565"/>
        <label>2</label>
    </ligand>
</feature>
<dbReference type="InterPro" id="IPR031166">
    <property type="entry name" value="G_ENGA"/>
</dbReference>
<feature type="binding site" evidence="8">
    <location>
        <begin position="188"/>
        <end position="195"/>
    </location>
    <ligand>
        <name>GTP</name>
        <dbReference type="ChEBI" id="CHEBI:37565"/>
        <label>2</label>
    </ligand>
</feature>
<keyword evidence="3 8" id="KW-0690">Ribosome biogenesis</keyword>
<dbReference type="InterPro" id="IPR005225">
    <property type="entry name" value="Small_GTP-bd"/>
</dbReference>
<evidence type="ECO:0000313" key="12">
    <source>
        <dbReference type="EMBL" id="TGL63874.1"/>
    </source>
</evidence>
<keyword evidence="13" id="KW-1185">Reference proteome</keyword>
<dbReference type="SUPFAM" id="SSF52540">
    <property type="entry name" value="P-loop containing nucleoside triphosphate hydrolases"/>
    <property type="match status" value="2"/>
</dbReference>
<protein>
    <recommendedName>
        <fullName evidence="2 8">GTPase Der</fullName>
    </recommendedName>
    <alternativeName>
        <fullName evidence="7 8">GTP-binding protein EngA</fullName>
    </alternativeName>
</protein>
<accession>A0A4R9KAZ4</accession>
<dbReference type="PANTHER" id="PTHR43834">
    <property type="entry name" value="GTPASE DER"/>
    <property type="match status" value="1"/>
</dbReference>
<evidence type="ECO:0000256" key="5">
    <source>
        <dbReference type="ARBA" id="ARBA00022741"/>
    </source>
</evidence>
<dbReference type="PANTHER" id="PTHR43834:SF6">
    <property type="entry name" value="GTPASE DER"/>
    <property type="match status" value="1"/>
</dbReference>